<dbReference type="InterPro" id="IPR036493">
    <property type="entry name" value="YunC_sf"/>
</dbReference>
<accession>A0AA46ACN4</accession>
<gene>
    <name evidence="1" type="ORF">SAMN06265361_10174</name>
</gene>
<dbReference type="Proteomes" id="UP001157946">
    <property type="component" value="Unassembled WGS sequence"/>
</dbReference>
<keyword evidence="2" id="KW-1185">Reference proteome</keyword>
<name>A0AA46ACN4_9BACL</name>
<proteinExistence type="predicted"/>
<evidence type="ECO:0000313" key="1">
    <source>
        <dbReference type="EMBL" id="SMP00318.1"/>
    </source>
</evidence>
<protein>
    <submittedName>
        <fullName evidence="1">Uncharacterized protein YunC, DUF1805 family</fullName>
    </submittedName>
</protein>
<dbReference type="RefSeq" id="WP_102991513.1">
    <property type="nucleotide sequence ID" value="NZ_FXTU01000001.1"/>
</dbReference>
<dbReference type="EMBL" id="FXTU01000001">
    <property type="protein sequence ID" value="SMP00318.1"/>
    <property type="molecule type" value="Genomic_DNA"/>
</dbReference>
<organism evidence="1 2">
    <name type="scientific">Laceyella tengchongensis</name>
    <dbReference type="NCBI Taxonomy" id="574699"/>
    <lineage>
        <taxon>Bacteria</taxon>
        <taxon>Bacillati</taxon>
        <taxon>Bacillota</taxon>
        <taxon>Bacilli</taxon>
        <taxon>Bacillales</taxon>
        <taxon>Thermoactinomycetaceae</taxon>
        <taxon>Laceyella</taxon>
    </lineage>
</organism>
<dbReference type="InterPro" id="IPR014931">
    <property type="entry name" value="DUF1805"/>
</dbReference>
<comment type="caution">
    <text evidence="1">The sequence shown here is derived from an EMBL/GenBank/DDBJ whole genome shotgun (WGS) entry which is preliminary data.</text>
</comment>
<reference evidence="1" key="1">
    <citation type="submission" date="2017-05" db="EMBL/GenBank/DDBJ databases">
        <authorList>
            <person name="Varghese N."/>
            <person name="Submissions S."/>
        </authorList>
    </citation>
    <scope>NUCLEOTIDE SEQUENCE</scope>
    <source>
        <strain evidence="1">DSM 45262</strain>
    </source>
</reference>
<sequence>MIAMKPIEVDGHTVLGIEVALPKTTLLVITTEKGYIMCGALDVGLLNERLREREIIAARAEGVRSLEQLMDAPLTMVTHTAEEHGIRAGMTGREALLKMI</sequence>
<dbReference type="AlphaFoldDB" id="A0AA46ACN4"/>
<evidence type="ECO:0000313" key="2">
    <source>
        <dbReference type="Proteomes" id="UP001157946"/>
    </source>
</evidence>
<dbReference type="Pfam" id="PF08827">
    <property type="entry name" value="DUF1805"/>
    <property type="match status" value="1"/>
</dbReference>
<dbReference type="SUPFAM" id="SSF102891">
    <property type="entry name" value="Hypothetical protein Ta1206"/>
    <property type="match status" value="1"/>
</dbReference>
<dbReference type="Gene3D" id="3.30.1980.10">
    <property type="entry name" value="Hypothetical protein YunC"/>
    <property type="match status" value="1"/>
</dbReference>